<dbReference type="InterPro" id="IPR036734">
    <property type="entry name" value="Neur_chan_lig-bd_sf"/>
</dbReference>
<dbReference type="GO" id="GO:0004888">
    <property type="term" value="F:transmembrane signaling receptor activity"/>
    <property type="evidence" value="ECO:0007669"/>
    <property type="project" value="InterPro"/>
</dbReference>
<dbReference type="InterPro" id="IPR006202">
    <property type="entry name" value="Neur_chan_lig-bd"/>
</dbReference>
<dbReference type="SUPFAM" id="SSF63712">
    <property type="entry name" value="Nicotinic receptor ligand binding domain-like"/>
    <property type="match status" value="1"/>
</dbReference>
<feature type="domain" description="Neurotransmitter-gated ion-channel ligand-binding" evidence="1">
    <location>
        <begin position="4"/>
        <end position="153"/>
    </location>
</feature>
<comment type="caution">
    <text evidence="2">The sequence shown here is derived from an EMBL/GenBank/DDBJ whole genome shotgun (WGS) entry which is preliminary data.</text>
</comment>
<evidence type="ECO:0000313" key="3">
    <source>
        <dbReference type="Proteomes" id="UP001209878"/>
    </source>
</evidence>
<dbReference type="FunFam" id="2.70.170.10:FF:000028">
    <property type="entry name" value="AcetylCholine Receptor"/>
    <property type="match status" value="1"/>
</dbReference>
<dbReference type="Proteomes" id="UP001209878">
    <property type="component" value="Unassembled WGS sequence"/>
</dbReference>
<protein>
    <recommendedName>
        <fullName evidence="1">Neurotransmitter-gated ion-channel ligand-binding domain-containing protein</fullName>
    </recommendedName>
</protein>
<dbReference type="InterPro" id="IPR006201">
    <property type="entry name" value="Neur_channel"/>
</dbReference>
<dbReference type="AlphaFoldDB" id="A0AAD9NVF6"/>
<sequence>MSCLLHSYDRAVRPATADGGVVTVDFEMKLLHVMELSTKTGVLRAQGWLEKSWIDPQLTWNPSDYESSITNIRIPAKKIWTPDIVQYHNVGDHDLSTMDVKAVVNSNGTVTWSTFIKLAARCHELMGGFPMDYHHCVIVFGSWTYNHTQVIVNDTNIFILQNCITHSIFLVVLT</sequence>
<keyword evidence="3" id="KW-1185">Reference proteome</keyword>
<reference evidence="2" key="1">
    <citation type="journal article" date="2023" name="Mol. Biol. Evol.">
        <title>Third-Generation Sequencing Reveals the Adaptive Role of the Epigenome in Three Deep-Sea Polychaetes.</title>
        <authorList>
            <person name="Perez M."/>
            <person name="Aroh O."/>
            <person name="Sun Y."/>
            <person name="Lan Y."/>
            <person name="Juniper S.K."/>
            <person name="Young C.R."/>
            <person name="Angers B."/>
            <person name="Qian P.Y."/>
        </authorList>
    </citation>
    <scope>NUCLEOTIDE SEQUENCE</scope>
    <source>
        <strain evidence="2">R07B-5</strain>
    </source>
</reference>
<dbReference type="PANTHER" id="PTHR18945">
    <property type="entry name" value="NEUROTRANSMITTER GATED ION CHANNEL"/>
    <property type="match status" value="1"/>
</dbReference>
<name>A0AAD9NVF6_RIDPI</name>
<dbReference type="PRINTS" id="PR00252">
    <property type="entry name" value="NRIONCHANNEL"/>
</dbReference>
<gene>
    <name evidence="2" type="ORF">NP493_358g05013</name>
</gene>
<accession>A0AAD9NVF6</accession>
<evidence type="ECO:0000259" key="1">
    <source>
        <dbReference type="Pfam" id="PF02931"/>
    </source>
</evidence>
<evidence type="ECO:0000313" key="2">
    <source>
        <dbReference type="EMBL" id="KAK2182351.1"/>
    </source>
</evidence>
<dbReference type="GO" id="GO:0016020">
    <property type="term" value="C:membrane"/>
    <property type="evidence" value="ECO:0007669"/>
    <property type="project" value="InterPro"/>
</dbReference>
<organism evidence="2 3">
    <name type="scientific">Ridgeia piscesae</name>
    <name type="common">Tubeworm</name>
    <dbReference type="NCBI Taxonomy" id="27915"/>
    <lineage>
        <taxon>Eukaryota</taxon>
        <taxon>Metazoa</taxon>
        <taxon>Spiralia</taxon>
        <taxon>Lophotrochozoa</taxon>
        <taxon>Annelida</taxon>
        <taxon>Polychaeta</taxon>
        <taxon>Sedentaria</taxon>
        <taxon>Canalipalpata</taxon>
        <taxon>Sabellida</taxon>
        <taxon>Siboglinidae</taxon>
        <taxon>Ridgeia</taxon>
    </lineage>
</organism>
<proteinExistence type="predicted"/>
<dbReference type="EMBL" id="JAODUO010000358">
    <property type="protein sequence ID" value="KAK2182351.1"/>
    <property type="molecule type" value="Genomic_DNA"/>
</dbReference>
<dbReference type="Pfam" id="PF02931">
    <property type="entry name" value="Neur_chan_LBD"/>
    <property type="match status" value="1"/>
</dbReference>
<dbReference type="Gene3D" id="2.70.170.10">
    <property type="entry name" value="Neurotransmitter-gated ion-channel ligand-binding domain"/>
    <property type="match status" value="1"/>
</dbReference>
<dbReference type="GO" id="GO:0005230">
    <property type="term" value="F:extracellular ligand-gated monoatomic ion channel activity"/>
    <property type="evidence" value="ECO:0007669"/>
    <property type="project" value="InterPro"/>
</dbReference>